<feature type="region of interest" description="Disordered" evidence="1">
    <location>
        <begin position="24"/>
        <end position="74"/>
    </location>
</feature>
<name>A0ABD3IHX2_9MARC</name>
<dbReference type="PANTHER" id="PTHR48253">
    <property type="match status" value="1"/>
</dbReference>
<dbReference type="InterPro" id="IPR027443">
    <property type="entry name" value="IPNS-like_sf"/>
</dbReference>
<dbReference type="Proteomes" id="UP001633002">
    <property type="component" value="Unassembled WGS sequence"/>
</dbReference>
<keyword evidence="3" id="KW-1185">Reference proteome</keyword>
<dbReference type="PANTHER" id="PTHR48253:SF2">
    <property type="entry name" value="ISOPENICILLIN N SYNTHASE-LIKE FE(2+) 2OG DIOXYGENASE DOMAIN-CONTAINING PROTEIN"/>
    <property type="match status" value="1"/>
</dbReference>
<dbReference type="AlphaFoldDB" id="A0ABD3IHX2"/>
<dbReference type="SUPFAM" id="SSF51197">
    <property type="entry name" value="Clavaminate synthase-like"/>
    <property type="match status" value="1"/>
</dbReference>
<accession>A0ABD3IHX2</accession>
<dbReference type="Gene3D" id="2.60.120.330">
    <property type="entry name" value="B-lactam Antibiotic, Isopenicillin N Synthase, Chain"/>
    <property type="match status" value="1"/>
</dbReference>
<proteinExistence type="predicted"/>
<gene>
    <name evidence="2" type="ORF">R1sor_020344</name>
</gene>
<evidence type="ECO:0000313" key="3">
    <source>
        <dbReference type="Proteomes" id="UP001633002"/>
    </source>
</evidence>
<reference evidence="2 3" key="1">
    <citation type="submission" date="2024-09" db="EMBL/GenBank/DDBJ databases">
        <title>Chromosome-scale assembly of Riccia sorocarpa.</title>
        <authorList>
            <person name="Paukszto L."/>
        </authorList>
    </citation>
    <scope>NUCLEOTIDE SEQUENCE [LARGE SCALE GENOMIC DNA]</scope>
    <source>
        <strain evidence="2">LP-2024</strain>
        <tissue evidence="2">Aerial parts of the thallus</tissue>
    </source>
</reference>
<comment type="caution">
    <text evidence="2">The sequence shown here is derived from an EMBL/GenBank/DDBJ whole genome shotgun (WGS) entry which is preliminary data.</text>
</comment>
<feature type="region of interest" description="Disordered" evidence="1">
    <location>
        <begin position="318"/>
        <end position="349"/>
    </location>
</feature>
<evidence type="ECO:0008006" key="4">
    <source>
        <dbReference type="Google" id="ProtNLM"/>
    </source>
</evidence>
<evidence type="ECO:0000256" key="1">
    <source>
        <dbReference type="SAM" id="MobiDB-lite"/>
    </source>
</evidence>
<protein>
    <recommendedName>
        <fullName evidence="4">Isopenicillin N synthase-like Fe(2+) 2OG dioxygenase domain-containing protein</fullName>
    </recommendedName>
</protein>
<dbReference type="EMBL" id="JBJQOH010000001">
    <property type="protein sequence ID" value="KAL3702322.1"/>
    <property type="molecule type" value="Genomic_DNA"/>
</dbReference>
<organism evidence="2 3">
    <name type="scientific">Riccia sorocarpa</name>
    <dbReference type="NCBI Taxonomy" id="122646"/>
    <lineage>
        <taxon>Eukaryota</taxon>
        <taxon>Viridiplantae</taxon>
        <taxon>Streptophyta</taxon>
        <taxon>Embryophyta</taxon>
        <taxon>Marchantiophyta</taxon>
        <taxon>Marchantiopsida</taxon>
        <taxon>Marchantiidae</taxon>
        <taxon>Marchantiales</taxon>
        <taxon>Ricciaceae</taxon>
        <taxon>Riccia</taxon>
    </lineage>
</organism>
<evidence type="ECO:0000313" key="2">
    <source>
        <dbReference type="EMBL" id="KAL3702322.1"/>
    </source>
</evidence>
<sequence>MMNDQAHLLSILDYQDLKNAAFASSSGTTNDGGKDLTIRISNPGEIGASRGEESQGLEELDGQNMDLPSAHPRDVSDGLAENVLSILGPAGPGLLAVRNVPGVAELRKRLLPMAQKLALMPDELRRDVLKVANDAFYENVSSLDRKLAIEKNAVSPPQFCRAAVASRSSQFRSSFSMELNLNTDVPLKKADRPVSAFATQLYYGHQDQPSRSCKGSRYTIETDPPQASNSIDSAVVSASSEENIERHELGEVVRQLGSVMIEVGLLIARLCDKASPGAEIENAILESGTAKGRLIHYHSLSERYFMLSQRMNNGTVKKTKNKVRKASPGGLQTREDDEDGGEIYGKGNQKTEPWQQWHFDYGLLTVLTSPLYSVWNSPVSKEGVDLDTTSCINEPSSWTHGADGEHSGLVFMHRGAARRVKIPADCLVVQVGEAAQILSGGRLVATAHCVSSPPDLAVNRATFVVFLQPAWQKRLSPPSWSSVLEVLHPRDEQLVVPEPCTCCNHQDDASHQGALISEYQPVVETAHLVNPEACRKFHELRNMLLSVPPLASRWHCGCTFAEFSKITTRQYYGADGRQSRR</sequence>